<dbReference type="Proteomes" id="UP000831156">
    <property type="component" value="Chromosome 13"/>
</dbReference>
<sequence length="252" mass="31138">MNKKKSKKEPIKKKEYNKVKHVKFRRIKKIDFKEEKIRKDKRKFNVEKIRKRKKKFDTLYKKKEYEKKLIGQKNEYINLKKELENENFDTERQCVFIIRNDINCLHNDSKLLLKELKLINKYDGIILINTEENMKKLYVIKPYICYGYIKKYNFYNLMEKRLYIKDKDQIKRCDSNKMIEQIFSKEGIYSFRSFCDYIFECKDNADIITKNYIYPFDFSFLNTKMTFDFLQFKQEFKGFLKNEINEILEKII</sequence>
<keyword evidence="2" id="KW-0687">Ribonucleoprotein</keyword>
<evidence type="ECO:0000313" key="3">
    <source>
        <dbReference type="Proteomes" id="UP000831156"/>
    </source>
</evidence>
<dbReference type="EMBL" id="LT969436">
    <property type="protein sequence ID" value="SOV18074.1"/>
    <property type="molecule type" value="Genomic_DNA"/>
</dbReference>
<keyword evidence="2" id="KW-0689">Ribosomal protein</keyword>
<evidence type="ECO:0000256" key="1">
    <source>
        <dbReference type="SAM" id="Coils"/>
    </source>
</evidence>
<dbReference type="GO" id="GO:0005840">
    <property type="term" value="C:ribosome"/>
    <property type="evidence" value="ECO:0007669"/>
    <property type="project" value="UniProtKB-KW"/>
</dbReference>
<reference evidence="2" key="1">
    <citation type="submission" date="2016-09" db="EMBL/GenBank/DDBJ databases">
        <authorList>
            <consortium name="Pathogen Informatics"/>
            <person name="Sun Q."/>
            <person name="Inoue M."/>
        </authorList>
    </citation>
    <scope>NUCLEOTIDE SEQUENCE</scope>
</reference>
<accession>A0ABY1UTR0</accession>
<organism evidence="2 3">
    <name type="scientific">Plasmodium gaboni</name>
    <dbReference type="NCBI Taxonomy" id="647221"/>
    <lineage>
        <taxon>Eukaryota</taxon>
        <taxon>Sar</taxon>
        <taxon>Alveolata</taxon>
        <taxon>Apicomplexa</taxon>
        <taxon>Aconoidasida</taxon>
        <taxon>Haemosporida</taxon>
        <taxon>Plasmodiidae</taxon>
        <taxon>Plasmodium</taxon>
        <taxon>Plasmodium (Laverania)</taxon>
    </lineage>
</organism>
<dbReference type="SUPFAM" id="SSF55129">
    <property type="entry name" value="Ribosomal protein L30p/L7e"/>
    <property type="match status" value="1"/>
</dbReference>
<dbReference type="PANTHER" id="PTHR11524:SF16">
    <property type="entry name" value="LARGE RIBOSOMAL SUBUNIT PROTEIN UL30"/>
    <property type="match status" value="1"/>
</dbReference>
<feature type="coiled-coil region" evidence="1">
    <location>
        <begin position="62"/>
        <end position="93"/>
    </location>
</feature>
<dbReference type="InterPro" id="IPR039699">
    <property type="entry name" value="Ribosomal_uL30"/>
</dbReference>
<keyword evidence="1" id="KW-0175">Coiled coil</keyword>
<proteinExistence type="predicted"/>
<name>A0ABY1UTR0_9APIC</name>
<protein>
    <submittedName>
        <fullName evidence="2">60S ribosomal protein L7-2, putative</fullName>
    </submittedName>
</protein>
<gene>
    <name evidence="2" type="ORF">PGABG01_1352600</name>
</gene>
<evidence type="ECO:0000313" key="2">
    <source>
        <dbReference type="EMBL" id="SOV18074.1"/>
    </source>
</evidence>
<keyword evidence="3" id="KW-1185">Reference proteome</keyword>
<dbReference type="PANTHER" id="PTHR11524">
    <property type="entry name" value="60S RIBOSOMAL PROTEIN L7"/>
    <property type="match status" value="1"/>
</dbReference>
<dbReference type="InterPro" id="IPR036919">
    <property type="entry name" value="Ribo_uL30_ferredoxin-like_sf"/>
</dbReference>